<dbReference type="OrthoDB" id="4358036at2759"/>
<evidence type="ECO:0000313" key="2">
    <source>
        <dbReference type="EMBL" id="KAJ5215012.1"/>
    </source>
</evidence>
<evidence type="ECO:0000256" key="1">
    <source>
        <dbReference type="SAM" id="MobiDB-lite"/>
    </source>
</evidence>
<comment type="caution">
    <text evidence="2">The sequence shown here is derived from an EMBL/GenBank/DDBJ whole genome shotgun (WGS) entry which is preliminary data.</text>
</comment>
<accession>A0A9W9T9Y6</accession>
<gene>
    <name evidence="2" type="ORF">N7468_010691</name>
</gene>
<organism evidence="2 3">
    <name type="scientific">Penicillium chermesinum</name>
    <dbReference type="NCBI Taxonomy" id="63820"/>
    <lineage>
        <taxon>Eukaryota</taxon>
        <taxon>Fungi</taxon>
        <taxon>Dikarya</taxon>
        <taxon>Ascomycota</taxon>
        <taxon>Pezizomycotina</taxon>
        <taxon>Eurotiomycetes</taxon>
        <taxon>Eurotiomycetidae</taxon>
        <taxon>Eurotiales</taxon>
        <taxon>Aspergillaceae</taxon>
        <taxon>Penicillium</taxon>
    </lineage>
</organism>
<dbReference type="EMBL" id="JAPQKS010000009">
    <property type="protein sequence ID" value="KAJ5215012.1"/>
    <property type="molecule type" value="Genomic_DNA"/>
</dbReference>
<evidence type="ECO:0000313" key="3">
    <source>
        <dbReference type="Proteomes" id="UP001150941"/>
    </source>
</evidence>
<dbReference type="GeneID" id="83207290"/>
<dbReference type="Proteomes" id="UP001150941">
    <property type="component" value="Unassembled WGS sequence"/>
</dbReference>
<dbReference type="RefSeq" id="XP_058325509.1">
    <property type="nucleotide sequence ID" value="XM_058479986.1"/>
</dbReference>
<name>A0A9W9T9Y6_9EURO</name>
<sequence length="98" mass="10947">MSQMSLHPGFGPTRAQFEQPGVQQAVKPRSHRPIPNNNLNWKPQAFRNAMARGERHYDIKAQDIQLDLGTADAPSNAMVHLNNIVSPDGRTKFAQVMT</sequence>
<proteinExistence type="predicted"/>
<protein>
    <submittedName>
        <fullName evidence="2">Uncharacterized protein</fullName>
    </submittedName>
</protein>
<feature type="region of interest" description="Disordered" evidence="1">
    <location>
        <begin position="1"/>
        <end position="43"/>
    </location>
</feature>
<dbReference type="AlphaFoldDB" id="A0A9W9T9Y6"/>
<reference evidence="2" key="2">
    <citation type="journal article" date="2023" name="IMA Fungus">
        <title>Comparative genomic study of the Penicillium genus elucidates a diverse pangenome and 15 lateral gene transfer events.</title>
        <authorList>
            <person name="Petersen C."/>
            <person name="Sorensen T."/>
            <person name="Nielsen M.R."/>
            <person name="Sondergaard T.E."/>
            <person name="Sorensen J.L."/>
            <person name="Fitzpatrick D.A."/>
            <person name="Frisvad J.C."/>
            <person name="Nielsen K.L."/>
        </authorList>
    </citation>
    <scope>NUCLEOTIDE SEQUENCE</scope>
    <source>
        <strain evidence="2">IBT 19713</strain>
    </source>
</reference>
<keyword evidence="3" id="KW-1185">Reference proteome</keyword>
<reference evidence="2" key="1">
    <citation type="submission" date="2022-11" db="EMBL/GenBank/DDBJ databases">
        <authorList>
            <person name="Petersen C."/>
        </authorList>
    </citation>
    <scope>NUCLEOTIDE SEQUENCE</scope>
    <source>
        <strain evidence="2">IBT 19713</strain>
    </source>
</reference>